<name>F4A3E3_MAHA5</name>
<evidence type="ECO:0000313" key="6">
    <source>
        <dbReference type="EMBL" id="AEE97398.1"/>
    </source>
</evidence>
<dbReference type="eggNOG" id="COG1609">
    <property type="taxonomic scope" value="Bacteria"/>
</dbReference>
<feature type="domain" description="HTH gntR-type" evidence="5">
    <location>
        <begin position="2"/>
        <end position="70"/>
    </location>
</feature>
<accession>F4A3E3</accession>
<dbReference type="AlphaFoldDB" id="F4A3E3"/>
<dbReference type="PRINTS" id="PR00035">
    <property type="entry name" value="HTHGNTR"/>
</dbReference>
<sequence>MMPKYMMVKQYLKEKIDRGEIKKGERIESENELAKRFNVSNITIRRALSDLSNEGYIYRVQGKGSFACEVKSDIPEKGMHVIAVIFSLIRYYNDIFIDMIKGIQSYLEENHYSMVMYYYESDPDKERQKIHDLITGNEVEGLILYSYMPEHNIALFKEMKTRKFPFVLLDRYCERYPTNYVMSDGFSGAYGATEYLINLGHKDIAFVSSELDVSTVKRRIEGYINALKNNDTACEGLVFNNDESSLNEIMNRAEKGDITAVITGNKSTAAQLVYMLYQRGLSVPQDMSLITFDGSPELPLSSKLRLTCIEQPYYEMGRKAAAMLLDDIRDPKIVNQSIILPCRFVEGNSCNKLSE</sequence>
<dbReference type="Gene3D" id="1.10.10.10">
    <property type="entry name" value="Winged helix-like DNA-binding domain superfamily/Winged helix DNA-binding domain"/>
    <property type="match status" value="1"/>
</dbReference>
<protein>
    <submittedName>
        <fullName evidence="6">Transcriptional regulator, GntR family with LacI sensor</fullName>
    </submittedName>
</protein>
<keyword evidence="2" id="KW-0805">Transcription regulation</keyword>
<dbReference type="InterPro" id="IPR028082">
    <property type="entry name" value="Peripla_BP_I"/>
</dbReference>
<evidence type="ECO:0000256" key="3">
    <source>
        <dbReference type="ARBA" id="ARBA00023125"/>
    </source>
</evidence>
<reference evidence="7" key="1">
    <citation type="submission" date="2010-11" db="EMBL/GenBank/DDBJ databases">
        <title>The complete genome of Mahella australiensis DSM 15567.</title>
        <authorList>
            <consortium name="US DOE Joint Genome Institute (JGI-PGF)"/>
            <person name="Lucas S."/>
            <person name="Copeland A."/>
            <person name="Lapidus A."/>
            <person name="Bruce D."/>
            <person name="Goodwin L."/>
            <person name="Pitluck S."/>
            <person name="Kyrpides N."/>
            <person name="Mavromatis K."/>
            <person name="Pagani I."/>
            <person name="Ivanova N."/>
            <person name="Teshima H."/>
            <person name="Brettin T."/>
            <person name="Detter J.C."/>
            <person name="Han C."/>
            <person name="Tapia R."/>
            <person name="Land M."/>
            <person name="Hauser L."/>
            <person name="Markowitz V."/>
            <person name="Cheng J.-F."/>
            <person name="Hugenholtz P."/>
            <person name="Woyke T."/>
            <person name="Wu D."/>
            <person name="Spring S."/>
            <person name="Pukall R."/>
            <person name="Steenblock K."/>
            <person name="Schneider S."/>
            <person name="Klenk H.-P."/>
            <person name="Eisen J.A."/>
        </authorList>
    </citation>
    <scope>NUCLEOTIDE SEQUENCE [LARGE SCALE GENOMIC DNA]</scope>
    <source>
        <strain evidence="7">DSM 15567 / CIP 107919 / 50-1 BON</strain>
    </source>
</reference>
<dbReference type="STRING" id="697281.Mahau_2227"/>
<dbReference type="SMART" id="SM00345">
    <property type="entry name" value="HTH_GNTR"/>
    <property type="match status" value="1"/>
</dbReference>
<keyword evidence="3" id="KW-0238">DNA-binding</keyword>
<dbReference type="InterPro" id="IPR000524">
    <property type="entry name" value="Tscrpt_reg_HTH_GntR"/>
</dbReference>
<dbReference type="Proteomes" id="UP000008457">
    <property type="component" value="Chromosome"/>
</dbReference>
<dbReference type="OrthoDB" id="9813468at2"/>
<evidence type="ECO:0000259" key="5">
    <source>
        <dbReference type="PROSITE" id="PS50949"/>
    </source>
</evidence>
<keyword evidence="4" id="KW-0804">Transcription</keyword>
<organism evidence="6 7">
    <name type="scientific">Mahella australiensis (strain DSM 15567 / CIP 107919 / 50-1 BON)</name>
    <dbReference type="NCBI Taxonomy" id="697281"/>
    <lineage>
        <taxon>Bacteria</taxon>
        <taxon>Bacillati</taxon>
        <taxon>Bacillota</taxon>
        <taxon>Clostridia</taxon>
        <taxon>Thermoanaerobacterales</taxon>
        <taxon>Thermoanaerobacterales Family IV. Incertae Sedis</taxon>
        <taxon>Mahella</taxon>
    </lineage>
</organism>
<keyword evidence="1" id="KW-0678">Repressor</keyword>
<dbReference type="InterPro" id="IPR036388">
    <property type="entry name" value="WH-like_DNA-bd_sf"/>
</dbReference>
<evidence type="ECO:0000256" key="2">
    <source>
        <dbReference type="ARBA" id="ARBA00023015"/>
    </source>
</evidence>
<evidence type="ECO:0000256" key="4">
    <source>
        <dbReference type="ARBA" id="ARBA00023163"/>
    </source>
</evidence>
<dbReference type="InterPro" id="IPR036390">
    <property type="entry name" value="WH_DNA-bd_sf"/>
</dbReference>
<dbReference type="EMBL" id="CP002360">
    <property type="protein sequence ID" value="AEE97398.1"/>
    <property type="molecule type" value="Genomic_DNA"/>
</dbReference>
<dbReference type="Pfam" id="PF13377">
    <property type="entry name" value="Peripla_BP_3"/>
    <property type="match status" value="1"/>
</dbReference>
<dbReference type="HOGENOM" id="CLU_037628_15_0_9"/>
<evidence type="ECO:0000256" key="1">
    <source>
        <dbReference type="ARBA" id="ARBA00022491"/>
    </source>
</evidence>
<keyword evidence="7" id="KW-1185">Reference proteome</keyword>
<dbReference type="Gene3D" id="3.40.50.2300">
    <property type="match status" value="2"/>
</dbReference>
<dbReference type="GO" id="GO:0000976">
    <property type="term" value="F:transcription cis-regulatory region binding"/>
    <property type="evidence" value="ECO:0007669"/>
    <property type="project" value="TreeGrafter"/>
</dbReference>
<dbReference type="Pfam" id="PF00392">
    <property type="entry name" value="GntR"/>
    <property type="match status" value="1"/>
</dbReference>
<dbReference type="SUPFAM" id="SSF53822">
    <property type="entry name" value="Periplasmic binding protein-like I"/>
    <property type="match status" value="1"/>
</dbReference>
<gene>
    <name evidence="6" type="ordered locus">Mahau_2227</name>
</gene>
<dbReference type="SUPFAM" id="SSF46785">
    <property type="entry name" value="Winged helix' DNA-binding domain"/>
    <property type="match status" value="1"/>
</dbReference>
<dbReference type="PANTHER" id="PTHR30146">
    <property type="entry name" value="LACI-RELATED TRANSCRIPTIONAL REPRESSOR"/>
    <property type="match status" value="1"/>
</dbReference>
<reference evidence="6 7" key="2">
    <citation type="journal article" date="2011" name="Stand. Genomic Sci.">
        <title>Complete genome sequence of Mahella australiensis type strain (50-1 BON).</title>
        <authorList>
            <person name="Sikorski J."/>
            <person name="Teshima H."/>
            <person name="Nolan M."/>
            <person name="Lucas S."/>
            <person name="Hammon N."/>
            <person name="Deshpande S."/>
            <person name="Cheng J.F."/>
            <person name="Pitluck S."/>
            <person name="Liolios K."/>
            <person name="Pagani I."/>
            <person name="Ivanova N."/>
            <person name="Huntemann M."/>
            <person name="Mavromatis K."/>
            <person name="Ovchinikova G."/>
            <person name="Pati A."/>
            <person name="Tapia R."/>
            <person name="Han C."/>
            <person name="Goodwin L."/>
            <person name="Chen A."/>
            <person name="Palaniappan K."/>
            <person name="Land M."/>
            <person name="Hauser L."/>
            <person name="Ngatchou-Djao O.D."/>
            <person name="Rohde M."/>
            <person name="Pukall R."/>
            <person name="Spring S."/>
            <person name="Abt B."/>
            <person name="Goker M."/>
            <person name="Detter J.C."/>
            <person name="Woyke T."/>
            <person name="Bristow J."/>
            <person name="Markowitz V."/>
            <person name="Hugenholtz P."/>
            <person name="Eisen J.A."/>
            <person name="Kyrpides N.C."/>
            <person name="Klenk H.P."/>
            <person name="Lapidus A."/>
        </authorList>
    </citation>
    <scope>NUCLEOTIDE SEQUENCE [LARGE SCALE GENOMIC DNA]</scope>
    <source>
        <strain evidence="7">DSM 15567 / CIP 107919 / 50-1 BON</strain>
    </source>
</reference>
<dbReference type="RefSeq" id="WP_013781825.1">
    <property type="nucleotide sequence ID" value="NC_015520.1"/>
</dbReference>
<dbReference type="InterPro" id="IPR046335">
    <property type="entry name" value="LacI/GalR-like_sensor"/>
</dbReference>
<dbReference type="CDD" id="cd07377">
    <property type="entry name" value="WHTH_GntR"/>
    <property type="match status" value="1"/>
</dbReference>
<dbReference type="KEGG" id="mas:Mahau_2227"/>
<dbReference type="CDD" id="cd06267">
    <property type="entry name" value="PBP1_LacI_sugar_binding-like"/>
    <property type="match status" value="1"/>
</dbReference>
<proteinExistence type="predicted"/>
<dbReference type="PROSITE" id="PS50949">
    <property type="entry name" value="HTH_GNTR"/>
    <property type="match status" value="1"/>
</dbReference>
<dbReference type="PANTHER" id="PTHR30146:SF95">
    <property type="entry name" value="RIBOSE OPERON REPRESSOR"/>
    <property type="match status" value="1"/>
</dbReference>
<dbReference type="GO" id="GO:0003700">
    <property type="term" value="F:DNA-binding transcription factor activity"/>
    <property type="evidence" value="ECO:0007669"/>
    <property type="project" value="InterPro"/>
</dbReference>
<evidence type="ECO:0000313" key="7">
    <source>
        <dbReference type="Proteomes" id="UP000008457"/>
    </source>
</evidence>